<feature type="signal peptide" evidence="3">
    <location>
        <begin position="1"/>
        <end position="32"/>
    </location>
</feature>
<reference evidence="5 6" key="1">
    <citation type="journal article" date="2010" name="Cell">
        <title>The genome of Naegleria gruberi illuminates early eukaryotic versatility.</title>
        <authorList>
            <person name="Fritz-Laylin L.K."/>
            <person name="Prochnik S.E."/>
            <person name="Ginger M.L."/>
            <person name="Dacks J.B."/>
            <person name="Carpenter M.L."/>
            <person name="Field M.C."/>
            <person name="Kuo A."/>
            <person name="Paredez A."/>
            <person name="Chapman J."/>
            <person name="Pham J."/>
            <person name="Shu S."/>
            <person name="Neupane R."/>
            <person name="Cipriano M."/>
            <person name="Mancuso J."/>
            <person name="Tu H."/>
            <person name="Salamov A."/>
            <person name="Lindquist E."/>
            <person name="Shapiro H."/>
            <person name="Lucas S."/>
            <person name="Grigoriev I.V."/>
            <person name="Cande W.Z."/>
            <person name="Fulton C."/>
            <person name="Rokhsar D.S."/>
            <person name="Dawson S.C."/>
        </authorList>
    </citation>
    <scope>NUCLEOTIDE SEQUENCE [LARGE SCALE GENOMIC DNA]</scope>
    <source>
        <strain evidence="5 6">NEG-M</strain>
    </source>
</reference>
<dbReference type="EMBL" id="GG738850">
    <property type="protein sequence ID" value="EFC48664.1"/>
    <property type="molecule type" value="Genomic_DNA"/>
</dbReference>
<keyword evidence="2" id="KW-0325">Glycoprotein</keyword>
<dbReference type="PANTHER" id="PTHR46769">
    <property type="entry name" value="POLYCYSTIC KIDNEY AND HEPATIC DISEASE 1 (AUTOSOMAL RECESSIVE)-LIKE 1"/>
    <property type="match status" value="1"/>
</dbReference>
<dbReference type="SMART" id="SM01225">
    <property type="entry name" value="G8"/>
    <property type="match status" value="1"/>
</dbReference>
<dbReference type="InParanoid" id="D2V3M7"/>
<evidence type="ECO:0000256" key="1">
    <source>
        <dbReference type="ARBA" id="ARBA00022729"/>
    </source>
</evidence>
<dbReference type="SMART" id="SM00256">
    <property type="entry name" value="FBOX"/>
    <property type="match status" value="1"/>
</dbReference>
<dbReference type="STRING" id="5762.D2V3M7"/>
<dbReference type="InterPro" id="IPR019316">
    <property type="entry name" value="G8_domain"/>
</dbReference>
<evidence type="ECO:0000313" key="5">
    <source>
        <dbReference type="EMBL" id="EFC48664.1"/>
    </source>
</evidence>
<protein>
    <recommendedName>
        <fullName evidence="4">G8 domain-containing protein</fullName>
    </recommendedName>
</protein>
<dbReference type="InterPro" id="IPR055400">
    <property type="entry name" value="CEMIP_X"/>
</dbReference>
<dbReference type="PROSITE" id="PS51484">
    <property type="entry name" value="G8"/>
    <property type="match status" value="1"/>
</dbReference>
<gene>
    <name evidence="5" type="ORF">NAEGRDRAFT_46424</name>
</gene>
<evidence type="ECO:0000256" key="3">
    <source>
        <dbReference type="SAM" id="SignalP"/>
    </source>
</evidence>
<name>D2V3M7_NAEGR</name>
<dbReference type="Proteomes" id="UP000006671">
    <property type="component" value="Unassembled WGS sequence"/>
</dbReference>
<feature type="chain" id="PRO_5003038426" description="G8 domain-containing protein" evidence="3">
    <location>
        <begin position="33"/>
        <end position="2354"/>
    </location>
</feature>
<dbReference type="InterPro" id="IPR055401">
    <property type="entry name" value="CEMIP_beta-hel_dom"/>
</dbReference>
<dbReference type="KEGG" id="ngr:NAEGRDRAFT_46424"/>
<evidence type="ECO:0000256" key="2">
    <source>
        <dbReference type="ARBA" id="ARBA00023180"/>
    </source>
</evidence>
<dbReference type="Pfam" id="PF24605">
    <property type="entry name" value="CEMIP_X"/>
    <property type="match status" value="1"/>
</dbReference>
<evidence type="ECO:0000259" key="4">
    <source>
        <dbReference type="PROSITE" id="PS51484"/>
    </source>
</evidence>
<dbReference type="VEuPathDB" id="AmoebaDB:NAEGRDRAFT_46424"/>
<keyword evidence="6" id="KW-1185">Reference proteome</keyword>
<keyword evidence="1 3" id="KW-0732">Signal</keyword>
<dbReference type="Pfam" id="PF10162">
    <property type="entry name" value="G8"/>
    <property type="match status" value="1"/>
</dbReference>
<dbReference type="eggNOG" id="ENOG502QT0K">
    <property type="taxonomic scope" value="Eukaryota"/>
</dbReference>
<dbReference type="InterPro" id="IPR001810">
    <property type="entry name" value="F-box_dom"/>
</dbReference>
<dbReference type="RefSeq" id="XP_002681408.1">
    <property type="nucleotide sequence ID" value="XM_002681362.1"/>
</dbReference>
<evidence type="ECO:0000313" key="6">
    <source>
        <dbReference type="Proteomes" id="UP000006671"/>
    </source>
</evidence>
<organism evidence="6">
    <name type="scientific">Naegleria gruberi</name>
    <name type="common">Amoeba</name>
    <dbReference type="NCBI Taxonomy" id="5762"/>
    <lineage>
        <taxon>Eukaryota</taxon>
        <taxon>Discoba</taxon>
        <taxon>Heterolobosea</taxon>
        <taxon>Tetramitia</taxon>
        <taxon>Eutetramitia</taxon>
        <taxon>Vahlkampfiidae</taxon>
        <taxon>Naegleria</taxon>
    </lineage>
</organism>
<dbReference type="PANTHER" id="PTHR46769:SF2">
    <property type="entry name" value="FIBROCYSTIN-L ISOFORM 2 PRECURSOR-RELATED"/>
    <property type="match status" value="1"/>
</dbReference>
<dbReference type="InterPro" id="IPR036047">
    <property type="entry name" value="F-box-like_dom_sf"/>
</dbReference>
<sequence length="2354" mass="268051">MYYNKHCSTRVILSLISTILLCVLIESIIVEGQCPHQQVGLVNFNTLTGWNVANYDIVITKAVKLNISPPNKLRSITVKSGGSLIFDNIDLNLNLNFIRVESNGSFIMGSSNCPITSKVILTLYGDRVNSSINDLGSDPFDGSKLGSKGVAFLSGSIVQIYGKVDGPSWSEIIKNSTKGSSQLELKEAVQWRVGDSIVVASTDYGELYDYRVEKNASLGWIRGEPFPNQNEERKIIQLLNGNKTIILDRALNYTHFASVDGKIRAEVGLLTRRIVFRGDDSSESSLFGGHFIIRLVDKFNMEGVEITRFGQQGLMGRYSFHFHLLQNKPFGLNFTVKDNTVHHSFQRCYVVHDTNYILLKNNVCYRAFGHMYFLEDGSEVGNEFNNNLGVDPIPISRENPRQIILSDSDVSVFWITNPNNTFIGNHAVGGRFPFWFTMPTFPTGLSANRYAAGSINPRTAPPKPFENNVGHSSSGNALHIDDMEKADGSTELAGYFPSGVVEALYNGFIAYKNRGYGVWARGGLLRFKNLFLTDNRIAMNSPPGPSIIHDSTFIGESENVGEFSYRPKIDLGNRTRPGQYVSSNLDLIKGYETYDNGGPQYLRNITFINFVTDSFKYAGSLSSLNNYFKHQSKNRYANLKFVNANRYMVFPWNYPTYYDNHKATALMDVDGSTTSISSIGGWITGNDTTMTFTQCQARTEWNAYQCPFFGESFAQFRVVNWNLTSVNTTGSDGISRPDIINTGKRVPRMILVDLLRNRESNVIGALIGATQEYFMQSNLIARGFYGLRWPYDIPTPKDLSFFLDSCASNDWIVVSVQYPKGTIFNIRFYMSPTTINMTRTANFTTMLSEPTKYYYYDDATEHLYLKIQNNAPRSWYRVVDSFVDYYSTGVVYLNATCPRGICAPSKFSNPSNAGTTYKTLMREDRFVGRLETCQQASVKSLAANSTSGSGYVFAFLNSKTASLDFTVQHNLNDIVTSIDIGFGLAGKEEYISTPTSKIIPYTQSRFGYTLSYEEWNYLLQGKMFVKLSTTQNANGHLRAQLYINNATSTSCNLPPLVSNVKPCDALNLKNSSHVISIYSEGPKLTNEWYMYAYVPADIRNTFVNASYAPAICGNSSMHFGFRKGNISFNKIGSNKIYVDTSIYQYFEFFIKTVNNTGSVPSLTIVFGYLNDTKVVDFSRINTQANHTQYLKIDGNTVTRVRIPLSELGFAPIQNIHRIILYLPDQTNFIEFLMDNMRFVGAPATAESTARTMTVSQCKYFGGVSSCGSLSSYTCGNSMARLLPPRDVICKLAFDFLEIYDINQLAQSCKLIYYWLVCDDAKKGDGGFWKRIARRDGFSEFREELSGDECRKMYWKLMESRLIFEKDLNCLESQTYSIRNLHSESYEKFKEFVATINHDFGQLLYILRNTRRNVLTRAYIAVFGLVDHSDSSYNEKLEKMARLAMLVEDGAIFQTNLQYFGLVKSNIVACLFSNIYLRSNTELENHFVITTAFRTNYPLESSAMFVESAIILLEKRFKETQSDTDQFYRLFCTVLGNPEKRKIIRRINEMKIFVQLFLQYKGGDEMVDIILTLLLCEDKCGRESISSITFSVLQESIFVHPLLLEGLMKEEFYSNNSCHPNYLTVVGKYISTPDLNIDCGLRERALNLMVNMCNIKNNKDVRDPFLYFIPWAEIRKNQAFPILEFKENALSELNDCIFDCIKKDLIVYYLGIVIELAEHDLKKTVDNGDQNSDDEEKSMENNSTVMRERFDLNVLLHKIDPDLNISVDGARELGHCLMMQMWYLVLKCPELFQPKKEFEKDASLLEDYVVKRQHEYSNQIFYDLLFYDDSVKMSKMKGGESKQKKQKTQKKGNQQTLKSYLSDLLRCCLTSELAKGALETFEQSLSLDHNISPSISPEDLKELILQIFTFNNPPNMKQCNIEDVLLCFASVMEYLALEVLEGSCSLTNQAGLQFIWYPALQQSIYIDEDLASTLFNHIGLIPRVDLRYFYGANTRNETVNWTGISNDIVFEILSKFDSMNDLMQMRLICKSWNYTILTNMLIWKNLSRNVMVREALFSVCDTSFSAEELEETLGRAQGELPKSALSKFLLQKKDWSGIYFGNVHNHLQFVKDSEKLLELGFEWLPDPGDQSLSYSELKEVFQEYIAKVRFGARSDPLTQQPEEPNFEKIMVPKSHFDEFNKIGRNYTYLGMMDFSQLSSLVSCRNFPKSGLLYCFYDFTTEIGFTPFCEETNLIQFTISDTTFQVAKPSATSSSFMDSVMVNSIPSHPLLWMQSPFLNNSRSHVFPSFAFVKSTRMETLPADICLLSDSFYLNSEDEDEEATWTFAVYISQNDLRNRNFSKTTTLTVPHYQQFLR</sequence>
<dbReference type="GeneID" id="8852518"/>
<accession>D2V3M7</accession>
<dbReference type="InterPro" id="IPR052387">
    <property type="entry name" value="Fibrocystin"/>
</dbReference>
<dbReference type="Pfam" id="PF24606">
    <property type="entry name" value="CEMIP_beta-hel"/>
    <property type="match status" value="1"/>
</dbReference>
<proteinExistence type="predicted"/>
<feature type="domain" description="G8" evidence="4">
    <location>
        <begin position="48"/>
        <end position="174"/>
    </location>
</feature>
<dbReference type="SUPFAM" id="SSF81383">
    <property type="entry name" value="F-box domain"/>
    <property type="match status" value="1"/>
</dbReference>